<evidence type="ECO:0000256" key="1">
    <source>
        <dbReference type="SAM" id="Phobius"/>
    </source>
</evidence>
<sequence length="101" mass="12185">MILSLPTTHYFVTSYTSHVHLYQLFQTLSSTFLYIWLSTVKARYVQPSRIFKSKLLLIMCITQAFPIPYCIYLYPLPLFHSLLTIHYFQFSRINHRYYTFS</sequence>
<accession>A0AAQ3NAI5</accession>
<dbReference type="AlphaFoldDB" id="A0AAQ3NAI5"/>
<evidence type="ECO:0000313" key="2">
    <source>
        <dbReference type="EMBL" id="WVZ06299.1"/>
    </source>
</evidence>
<keyword evidence="1" id="KW-1133">Transmembrane helix</keyword>
<proteinExistence type="predicted"/>
<name>A0AAQ3NAI5_VIGMU</name>
<feature type="transmembrane region" description="Helical" evidence="1">
    <location>
        <begin position="55"/>
        <end position="74"/>
    </location>
</feature>
<gene>
    <name evidence="2" type="ORF">V8G54_019645</name>
</gene>
<organism evidence="2 3">
    <name type="scientific">Vigna mungo</name>
    <name type="common">Black gram</name>
    <name type="synonym">Phaseolus mungo</name>
    <dbReference type="NCBI Taxonomy" id="3915"/>
    <lineage>
        <taxon>Eukaryota</taxon>
        <taxon>Viridiplantae</taxon>
        <taxon>Streptophyta</taxon>
        <taxon>Embryophyta</taxon>
        <taxon>Tracheophyta</taxon>
        <taxon>Spermatophyta</taxon>
        <taxon>Magnoliopsida</taxon>
        <taxon>eudicotyledons</taxon>
        <taxon>Gunneridae</taxon>
        <taxon>Pentapetalae</taxon>
        <taxon>rosids</taxon>
        <taxon>fabids</taxon>
        <taxon>Fabales</taxon>
        <taxon>Fabaceae</taxon>
        <taxon>Papilionoideae</taxon>
        <taxon>50 kb inversion clade</taxon>
        <taxon>NPAAA clade</taxon>
        <taxon>indigoferoid/millettioid clade</taxon>
        <taxon>Phaseoleae</taxon>
        <taxon>Vigna</taxon>
    </lineage>
</organism>
<keyword evidence="3" id="KW-1185">Reference proteome</keyword>
<feature type="non-terminal residue" evidence="2">
    <location>
        <position position="101"/>
    </location>
</feature>
<reference evidence="2 3" key="1">
    <citation type="journal article" date="2023" name="Life. Sci Alliance">
        <title>Evolutionary insights into 3D genome organization and epigenetic landscape of Vigna mungo.</title>
        <authorList>
            <person name="Junaid A."/>
            <person name="Singh B."/>
            <person name="Bhatia S."/>
        </authorList>
    </citation>
    <scope>NUCLEOTIDE SEQUENCE [LARGE SCALE GENOMIC DNA]</scope>
    <source>
        <strain evidence="2">Urdbean</strain>
    </source>
</reference>
<keyword evidence="1" id="KW-0472">Membrane</keyword>
<protein>
    <submittedName>
        <fullName evidence="2">Uncharacterized protein</fullName>
    </submittedName>
</protein>
<dbReference type="EMBL" id="CP144695">
    <property type="protein sequence ID" value="WVZ06299.1"/>
    <property type="molecule type" value="Genomic_DNA"/>
</dbReference>
<feature type="transmembrane region" description="Helical" evidence="1">
    <location>
        <begin position="20"/>
        <end position="43"/>
    </location>
</feature>
<keyword evidence="1" id="KW-0812">Transmembrane</keyword>
<dbReference type="Proteomes" id="UP001374535">
    <property type="component" value="Chromosome 6"/>
</dbReference>
<evidence type="ECO:0000313" key="3">
    <source>
        <dbReference type="Proteomes" id="UP001374535"/>
    </source>
</evidence>